<dbReference type="EMBL" id="QUNO01000005">
    <property type="protein sequence ID" value="REH48291.1"/>
    <property type="molecule type" value="Genomic_DNA"/>
</dbReference>
<keyword evidence="2" id="KW-1185">Reference proteome</keyword>
<gene>
    <name evidence="1" type="ORF">BCF44_105149</name>
</gene>
<sequence length="213" mass="23640">MSGAHISKGEPFDSFPGRPDLQTALSSVVTIAPSIGAAPGQLWGFYEVPDQIRIWLQDQESAGYDHGLYALYSQLCQMADSAFGTVDFDRDTLNLAGFHGAADVFECVLILKRRGLLHWQEISGGHFWIILDGTGQPRAISDRQREQGLSFPYTRRQRRGISSKPCWQQYRESGGHCAMPLNHTVDHVAFSGTMTEPVDVWPTGRQSTLTGEQ</sequence>
<name>A0A3E0HPG0_9PSEU</name>
<dbReference type="RefSeq" id="WP_116175084.1">
    <property type="nucleotide sequence ID" value="NZ_CP144375.1"/>
</dbReference>
<dbReference type="Proteomes" id="UP000256269">
    <property type="component" value="Unassembled WGS sequence"/>
</dbReference>
<reference evidence="1 2" key="1">
    <citation type="submission" date="2018-08" db="EMBL/GenBank/DDBJ databases">
        <title>Genomic Encyclopedia of Archaeal and Bacterial Type Strains, Phase II (KMG-II): from individual species to whole genera.</title>
        <authorList>
            <person name="Goeker M."/>
        </authorList>
    </citation>
    <scope>NUCLEOTIDE SEQUENCE [LARGE SCALE GENOMIC DNA]</scope>
    <source>
        <strain evidence="1 2">DSM 45791</strain>
    </source>
</reference>
<evidence type="ECO:0000313" key="2">
    <source>
        <dbReference type="Proteomes" id="UP000256269"/>
    </source>
</evidence>
<evidence type="ECO:0000313" key="1">
    <source>
        <dbReference type="EMBL" id="REH48291.1"/>
    </source>
</evidence>
<dbReference type="AlphaFoldDB" id="A0A3E0HPG0"/>
<proteinExistence type="predicted"/>
<accession>A0A3E0HPG0</accession>
<organism evidence="1 2">
    <name type="scientific">Kutzneria buriramensis</name>
    <dbReference type="NCBI Taxonomy" id="1045776"/>
    <lineage>
        <taxon>Bacteria</taxon>
        <taxon>Bacillati</taxon>
        <taxon>Actinomycetota</taxon>
        <taxon>Actinomycetes</taxon>
        <taxon>Pseudonocardiales</taxon>
        <taxon>Pseudonocardiaceae</taxon>
        <taxon>Kutzneria</taxon>
    </lineage>
</organism>
<comment type="caution">
    <text evidence="1">The sequence shown here is derived from an EMBL/GenBank/DDBJ whole genome shotgun (WGS) entry which is preliminary data.</text>
</comment>
<protein>
    <submittedName>
        <fullName evidence="1">Uncharacterized protein</fullName>
    </submittedName>
</protein>